<dbReference type="VEuPathDB" id="CryptoDB:GNI_037330"/>
<dbReference type="GeneID" id="22911446"/>
<protein>
    <submittedName>
        <fullName evidence="3">Transmembrane protein</fullName>
    </submittedName>
</protein>
<dbReference type="EMBL" id="AFNH02000287">
    <property type="protein sequence ID" value="EZG78369.1"/>
    <property type="molecule type" value="Genomic_DNA"/>
</dbReference>
<reference evidence="3" key="1">
    <citation type="submission" date="2013-12" db="EMBL/GenBank/DDBJ databases">
        <authorList>
            <person name="Omoto C.K."/>
            <person name="Sibley D."/>
            <person name="Venepally P."/>
            <person name="Hadjithomas M."/>
            <person name="Karamycheva S."/>
            <person name="Brunk B."/>
            <person name="Roos D."/>
            <person name="Caler E."/>
            <person name="Lorenzi H."/>
        </authorList>
    </citation>
    <scope>NUCLEOTIDE SEQUENCE</scope>
</reference>
<keyword evidence="2" id="KW-0472">Membrane</keyword>
<organism evidence="3 4">
    <name type="scientific">Gregarina niphandrodes</name>
    <name type="common">Septate eugregarine</name>
    <dbReference type="NCBI Taxonomy" id="110365"/>
    <lineage>
        <taxon>Eukaryota</taxon>
        <taxon>Sar</taxon>
        <taxon>Alveolata</taxon>
        <taxon>Apicomplexa</taxon>
        <taxon>Conoidasida</taxon>
        <taxon>Gregarinasina</taxon>
        <taxon>Eugregarinorida</taxon>
        <taxon>Gregarinidae</taxon>
        <taxon>Gregarina</taxon>
    </lineage>
</organism>
<keyword evidence="2" id="KW-1133">Transmembrane helix</keyword>
<dbReference type="Proteomes" id="UP000019763">
    <property type="component" value="Unassembled WGS sequence"/>
</dbReference>
<dbReference type="AlphaFoldDB" id="A0A023BAJ9"/>
<evidence type="ECO:0000256" key="2">
    <source>
        <dbReference type="SAM" id="Phobius"/>
    </source>
</evidence>
<accession>A0A023BAJ9</accession>
<name>A0A023BAJ9_GRENI</name>
<evidence type="ECO:0000313" key="4">
    <source>
        <dbReference type="Proteomes" id="UP000019763"/>
    </source>
</evidence>
<evidence type="ECO:0000256" key="1">
    <source>
        <dbReference type="SAM" id="MobiDB-lite"/>
    </source>
</evidence>
<comment type="caution">
    <text evidence="3">The sequence shown here is derived from an EMBL/GenBank/DDBJ whole genome shotgun (WGS) entry which is preliminary data.</text>
</comment>
<sequence>MVADAWRAELDYVYEATETLREKYEASIEPAVAHLSGVELAAESPATIPSPGAPPLQSSGFERPDLQEKDLIEEIGLTTETMRLSFLRMREIIKKDDDVIERAKAAQERNQDATVGSNRRMANFMRSERVGVLELLKQLVLAVLLFAMAMYLIVFF</sequence>
<keyword evidence="2 3" id="KW-0812">Transmembrane</keyword>
<proteinExistence type="predicted"/>
<feature type="transmembrane region" description="Helical" evidence="2">
    <location>
        <begin position="135"/>
        <end position="154"/>
    </location>
</feature>
<evidence type="ECO:0000313" key="3">
    <source>
        <dbReference type="EMBL" id="EZG78369.1"/>
    </source>
</evidence>
<dbReference type="RefSeq" id="XP_011129324.1">
    <property type="nucleotide sequence ID" value="XM_011131022.1"/>
</dbReference>
<keyword evidence="4" id="KW-1185">Reference proteome</keyword>
<gene>
    <name evidence="3" type="ORF">GNI_037330</name>
</gene>
<feature type="region of interest" description="Disordered" evidence="1">
    <location>
        <begin position="44"/>
        <end position="63"/>
    </location>
</feature>